<keyword evidence="2" id="KW-1185">Reference proteome</keyword>
<dbReference type="GeneID" id="93731137"/>
<name>B5GPV6_STRCL</name>
<dbReference type="EMBL" id="CM000913">
    <property type="protein sequence ID" value="EFG07358.1"/>
    <property type="molecule type" value="Genomic_DNA"/>
</dbReference>
<reference evidence="1 2" key="1">
    <citation type="journal article" date="2010" name="Genome Biol. Evol.">
        <title>The sequence of a 1.8-mb bacterial linear plasmid reveals a rich evolutionary reservoir of secondary metabolic pathways.</title>
        <authorList>
            <person name="Medema M.H."/>
            <person name="Trefzer A."/>
            <person name="Kovalchuk A."/>
            <person name="van den Berg M."/>
            <person name="Mueller U."/>
            <person name="Heijne W."/>
            <person name="Wu L."/>
            <person name="Alam M.T."/>
            <person name="Ronning C.M."/>
            <person name="Nierman W.C."/>
            <person name="Bovenberg R.A.L."/>
            <person name="Breitling R."/>
            <person name="Takano E."/>
        </authorList>
    </citation>
    <scope>NUCLEOTIDE SEQUENCE [LARGE SCALE GENOMIC DNA]</scope>
    <source>
        <strain evidence="2">ATCC 27064 / DSM 738 / JCM 4710 / NBRC 13307 / NCIMB 12785 / NRRL 3585 / VKM Ac-602</strain>
    </source>
</reference>
<organism evidence="1 2">
    <name type="scientific">Streptomyces clavuligerus</name>
    <dbReference type="NCBI Taxonomy" id="1901"/>
    <lineage>
        <taxon>Bacteria</taxon>
        <taxon>Bacillati</taxon>
        <taxon>Actinomycetota</taxon>
        <taxon>Actinomycetes</taxon>
        <taxon>Kitasatosporales</taxon>
        <taxon>Streptomycetaceae</taxon>
        <taxon>Streptomyces</taxon>
    </lineage>
</organism>
<proteinExistence type="predicted"/>
<dbReference type="RefSeq" id="WP_003953787.1">
    <property type="nucleotide sequence ID" value="NZ_CM000913.1"/>
</dbReference>
<protein>
    <submittedName>
        <fullName evidence="1">Uncharacterized protein</fullName>
    </submittedName>
</protein>
<sequence>MSTDENGARRHWADPRYRDVVDHLMDEVRATKHGRGGLPCGLCGGLRVVLMVHPQAGEPFQPFSVPCSSCNPDGW</sequence>
<dbReference type="Proteomes" id="UP000002357">
    <property type="component" value="Chromosome"/>
</dbReference>
<gene>
    <name evidence="1" type="ORF">SCLAV_2285</name>
</gene>
<dbReference type="KEGG" id="sclf:BB341_16970"/>
<evidence type="ECO:0000313" key="2">
    <source>
        <dbReference type="Proteomes" id="UP000002357"/>
    </source>
</evidence>
<evidence type="ECO:0000313" key="1">
    <source>
        <dbReference type="EMBL" id="EFG07358.1"/>
    </source>
</evidence>
<accession>B5GPV6</accession>
<dbReference type="AlphaFoldDB" id="B5GPV6"/>